<dbReference type="PROSITE" id="PS50011">
    <property type="entry name" value="PROTEIN_KINASE_DOM"/>
    <property type="match status" value="1"/>
</dbReference>
<protein>
    <submittedName>
        <fullName evidence="3">Unnamed protein product</fullName>
    </submittedName>
</protein>
<feature type="region of interest" description="Disordered" evidence="1">
    <location>
        <begin position="1"/>
        <end position="88"/>
    </location>
</feature>
<feature type="region of interest" description="Disordered" evidence="1">
    <location>
        <begin position="577"/>
        <end position="652"/>
    </location>
</feature>
<dbReference type="AlphaFoldDB" id="A0A9W6U7K0"/>
<feature type="domain" description="Protein kinase" evidence="2">
    <location>
        <begin position="223"/>
        <end position="481"/>
    </location>
</feature>
<feature type="compositionally biased region" description="Basic and acidic residues" evidence="1">
    <location>
        <begin position="176"/>
        <end position="186"/>
    </location>
</feature>
<dbReference type="Gene3D" id="1.10.510.10">
    <property type="entry name" value="Transferase(Phosphotransferase) domain 1"/>
    <property type="match status" value="1"/>
</dbReference>
<dbReference type="Pfam" id="PF07714">
    <property type="entry name" value="PK_Tyr_Ser-Thr"/>
    <property type="match status" value="1"/>
</dbReference>
<gene>
    <name evidence="3" type="ORF">Pfra01_000549000</name>
</gene>
<dbReference type="PRINTS" id="PR00109">
    <property type="entry name" value="TYRKINASE"/>
</dbReference>
<dbReference type="Proteomes" id="UP001165121">
    <property type="component" value="Unassembled WGS sequence"/>
</dbReference>
<dbReference type="InterPro" id="IPR000719">
    <property type="entry name" value="Prot_kinase_dom"/>
</dbReference>
<feature type="region of interest" description="Disordered" evidence="1">
    <location>
        <begin position="107"/>
        <end position="135"/>
    </location>
</feature>
<evidence type="ECO:0000313" key="4">
    <source>
        <dbReference type="Proteomes" id="UP001165121"/>
    </source>
</evidence>
<comment type="caution">
    <text evidence="3">The sequence shown here is derived from an EMBL/GenBank/DDBJ whole genome shotgun (WGS) entry which is preliminary data.</text>
</comment>
<dbReference type="PANTHER" id="PTHR44329">
    <property type="entry name" value="SERINE/THREONINE-PROTEIN KINASE TNNI3K-RELATED"/>
    <property type="match status" value="1"/>
</dbReference>
<dbReference type="SUPFAM" id="SSF56112">
    <property type="entry name" value="Protein kinase-like (PK-like)"/>
    <property type="match status" value="1"/>
</dbReference>
<evidence type="ECO:0000256" key="1">
    <source>
        <dbReference type="SAM" id="MobiDB-lite"/>
    </source>
</evidence>
<accession>A0A9W6U7K0</accession>
<keyword evidence="4" id="KW-1185">Reference proteome</keyword>
<dbReference type="EMBL" id="BSXT01000438">
    <property type="protein sequence ID" value="GMF27519.1"/>
    <property type="molecule type" value="Genomic_DNA"/>
</dbReference>
<feature type="compositionally biased region" description="Low complexity" evidence="1">
    <location>
        <begin position="585"/>
        <end position="598"/>
    </location>
</feature>
<dbReference type="SMART" id="SM00220">
    <property type="entry name" value="S_TKc"/>
    <property type="match status" value="1"/>
</dbReference>
<feature type="compositionally biased region" description="Polar residues" evidence="1">
    <location>
        <begin position="120"/>
        <end position="129"/>
    </location>
</feature>
<reference evidence="3" key="1">
    <citation type="submission" date="2023-04" db="EMBL/GenBank/DDBJ databases">
        <title>Phytophthora fragariaefolia NBRC 109709.</title>
        <authorList>
            <person name="Ichikawa N."/>
            <person name="Sato H."/>
            <person name="Tonouchi N."/>
        </authorList>
    </citation>
    <scope>NUCLEOTIDE SEQUENCE</scope>
    <source>
        <strain evidence="3">NBRC 109709</strain>
    </source>
</reference>
<dbReference type="CDD" id="cd13999">
    <property type="entry name" value="STKc_MAP3K-like"/>
    <property type="match status" value="1"/>
</dbReference>
<sequence>MVHMDFATQAAGDDDDANEPSEAHIPPLVFPDDDDTTEIYTSPEKPALVRAGSVLVKKRDPNKQTLAPQMTRQRSKSAMNPPKSKISQNVRALSISVARSSRHMLSAAGVTNPKRAKVSGSRTDSTDSLSAERSHSSSFKKKFQFFKKRMPTRARSQALFNEPSYATKNGMAELSPEDRAENERRASMQLRDKRRVSVGASSHVQFEVGGDQASVYEVKLREVNLVKRLASGPLSEVYAAIWRDTKVGVKLLMPREGVVDNLEEAVKNFRREIWVMNALKHPNIVKLLGASLTHSCYVLIMEYMPNGSLYEYLRDAANFFPHQLVVTSAFDIASGMTHIHSCDVLQRDLKSKNCLLSENLVVKVADFGLARFRGLQYGAYTWVGTPFWAAPEVIRHEPYDEKADVYSYAIVLWELVERKDPYDNLNAFQVPLQVANEGLRPAAFTRSAPLGLEQLMHQCWDADPEQRPTFAEISLTLSTWLRTNSCEGDDSRVKSAVENDGSIDLSAHIQRGQITATQAELHRFAESHDANAKVIPITLSSLRKGLSTSRLPRSRTAMKEITASEIEEARVNSTLGIPGLEEFGSSGDRAQSSSSWSPRGRRSNQPLIDPRQLEVNERFEETQTAEQVEGSSKDKPLQEVSDDKPGDTRAGS</sequence>
<name>A0A9W6U7K0_9STRA</name>
<feature type="compositionally biased region" description="Polar residues" evidence="1">
    <location>
        <begin position="63"/>
        <end position="78"/>
    </location>
</feature>
<dbReference type="InterPro" id="IPR051681">
    <property type="entry name" value="Ser/Thr_Kinases-Pseudokinases"/>
</dbReference>
<dbReference type="GO" id="GO:0005524">
    <property type="term" value="F:ATP binding"/>
    <property type="evidence" value="ECO:0007669"/>
    <property type="project" value="InterPro"/>
</dbReference>
<feature type="compositionally biased region" description="Basic and acidic residues" evidence="1">
    <location>
        <begin position="631"/>
        <end position="652"/>
    </location>
</feature>
<feature type="compositionally biased region" description="Basic and acidic residues" evidence="1">
    <location>
        <begin position="611"/>
        <end position="621"/>
    </location>
</feature>
<dbReference type="OrthoDB" id="104655at2759"/>
<feature type="region of interest" description="Disordered" evidence="1">
    <location>
        <begin position="172"/>
        <end position="194"/>
    </location>
</feature>
<evidence type="ECO:0000313" key="3">
    <source>
        <dbReference type="EMBL" id="GMF27519.1"/>
    </source>
</evidence>
<organism evidence="3 4">
    <name type="scientific">Phytophthora fragariaefolia</name>
    <dbReference type="NCBI Taxonomy" id="1490495"/>
    <lineage>
        <taxon>Eukaryota</taxon>
        <taxon>Sar</taxon>
        <taxon>Stramenopiles</taxon>
        <taxon>Oomycota</taxon>
        <taxon>Peronosporomycetes</taxon>
        <taxon>Peronosporales</taxon>
        <taxon>Peronosporaceae</taxon>
        <taxon>Phytophthora</taxon>
    </lineage>
</organism>
<dbReference type="InterPro" id="IPR001245">
    <property type="entry name" value="Ser-Thr/Tyr_kinase_cat_dom"/>
</dbReference>
<dbReference type="GO" id="GO:0004674">
    <property type="term" value="F:protein serine/threonine kinase activity"/>
    <property type="evidence" value="ECO:0007669"/>
    <property type="project" value="TreeGrafter"/>
</dbReference>
<proteinExistence type="predicted"/>
<evidence type="ECO:0000259" key="2">
    <source>
        <dbReference type="PROSITE" id="PS50011"/>
    </source>
</evidence>
<dbReference type="InterPro" id="IPR011009">
    <property type="entry name" value="Kinase-like_dom_sf"/>
</dbReference>